<name>A0A8H4WPT0_9HYPO</name>
<dbReference type="OrthoDB" id="2958217at2759"/>
<evidence type="ECO:0000256" key="1">
    <source>
        <dbReference type="SAM" id="MobiDB-lite"/>
    </source>
</evidence>
<organism evidence="2 3">
    <name type="scientific">Fusarium gaditjirri</name>
    <dbReference type="NCBI Taxonomy" id="282569"/>
    <lineage>
        <taxon>Eukaryota</taxon>
        <taxon>Fungi</taxon>
        <taxon>Dikarya</taxon>
        <taxon>Ascomycota</taxon>
        <taxon>Pezizomycotina</taxon>
        <taxon>Sordariomycetes</taxon>
        <taxon>Hypocreomycetidae</taxon>
        <taxon>Hypocreales</taxon>
        <taxon>Nectriaceae</taxon>
        <taxon>Fusarium</taxon>
        <taxon>Fusarium nisikadoi species complex</taxon>
    </lineage>
</organism>
<comment type="caution">
    <text evidence="2">The sequence shown here is derived from an EMBL/GenBank/DDBJ whole genome shotgun (WGS) entry which is preliminary data.</text>
</comment>
<dbReference type="EMBL" id="JABFAI010000325">
    <property type="protein sequence ID" value="KAF4946323.1"/>
    <property type="molecule type" value="Genomic_DNA"/>
</dbReference>
<evidence type="ECO:0000313" key="2">
    <source>
        <dbReference type="EMBL" id="KAF4946323.1"/>
    </source>
</evidence>
<dbReference type="AlphaFoldDB" id="A0A8H4WPT0"/>
<feature type="region of interest" description="Disordered" evidence="1">
    <location>
        <begin position="58"/>
        <end position="79"/>
    </location>
</feature>
<reference evidence="2" key="1">
    <citation type="journal article" date="2020" name="BMC Genomics">
        <title>Correction to: Identification and distribution of gene clusters required for synthesis of sphingolipid metabolism inhibitors in diverse species of the filamentous fungus Fusarium.</title>
        <authorList>
            <person name="Kim H.S."/>
            <person name="Lohmar J.M."/>
            <person name="Busman M."/>
            <person name="Brown D.W."/>
            <person name="Naumann T.A."/>
            <person name="Divon H.H."/>
            <person name="Lysoe E."/>
            <person name="Uhlig S."/>
            <person name="Proctor R.H."/>
        </authorList>
    </citation>
    <scope>NUCLEOTIDE SEQUENCE</scope>
    <source>
        <strain evidence="2">NRRL 45417</strain>
    </source>
</reference>
<gene>
    <name evidence="2" type="ORF">FGADI_11274</name>
</gene>
<dbReference type="Proteomes" id="UP000604273">
    <property type="component" value="Unassembled WGS sequence"/>
</dbReference>
<proteinExistence type="predicted"/>
<protein>
    <submittedName>
        <fullName evidence="2">Uncharacterized protein</fullName>
    </submittedName>
</protein>
<feature type="compositionally biased region" description="Acidic residues" evidence="1">
    <location>
        <begin position="61"/>
        <end position="71"/>
    </location>
</feature>
<reference evidence="2" key="2">
    <citation type="submission" date="2020-05" db="EMBL/GenBank/DDBJ databases">
        <authorList>
            <person name="Kim H.-S."/>
            <person name="Proctor R.H."/>
            <person name="Brown D.W."/>
        </authorList>
    </citation>
    <scope>NUCLEOTIDE SEQUENCE</scope>
    <source>
        <strain evidence="2">NRRL 45417</strain>
    </source>
</reference>
<accession>A0A8H4WPT0</accession>
<sequence>MSFFYNITDADVVAEIEDCHGEKHAFEEDLEYFDFTWPFQFILLSEFWAPKSIIEERLAEEQDEDDNTAPEEDLKKPSP</sequence>
<keyword evidence="3" id="KW-1185">Reference proteome</keyword>
<evidence type="ECO:0000313" key="3">
    <source>
        <dbReference type="Proteomes" id="UP000604273"/>
    </source>
</evidence>